<dbReference type="OrthoDB" id="9804819at2"/>
<dbReference type="InterPro" id="IPR003593">
    <property type="entry name" value="AAA+_ATPase"/>
</dbReference>
<dbReference type="InterPro" id="IPR027417">
    <property type="entry name" value="P-loop_NTPase"/>
</dbReference>
<dbReference type="GO" id="GO:0005524">
    <property type="term" value="F:ATP binding"/>
    <property type="evidence" value="ECO:0007669"/>
    <property type="project" value="UniProtKB-KW"/>
</dbReference>
<evidence type="ECO:0000313" key="5">
    <source>
        <dbReference type="Proteomes" id="UP000238701"/>
    </source>
</evidence>
<dbReference type="SMART" id="SM00382">
    <property type="entry name" value="AAA"/>
    <property type="match status" value="1"/>
</dbReference>
<dbReference type="InterPro" id="IPR017871">
    <property type="entry name" value="ABC_transporter-like_CS"/>
</dbReference>
<dbReference type="InterPro" id="IPR003439">
    <property type="entry name" value="ABC_transporter-like_ATP-bd"/>
</dbReference>
<feature type="domain" description="ABC transporter" evidence="3">
    <location>
        <begin position="5"/>
        <end position="260"/>
    </location>
</feature>
<dbReference type="PANTHER" id="PTHR43582">
    <property type="entry name" value="LINEARMYCIN RESISTANCE ATP-BINDING PROTEIN LNRL"/>
    <property type="match status" value="1"/>
</dbReference>
<dbReference type="GO" id="GO:0016887">
    <property type="term" value="F:ATP hydrolysis activity"/>
    <property type="evidence" value="ECO:0007669"/>
    <property type="project" value="InterPro"/>
</dbReference>
<dbReference type="SUPFAM" id="SSF52540">
    <property type="entry name" value="P-loop containing nucleoside triphosphate hydrolases"/>
    <property type="match status" value="1"/>
</dbReference>
<dbReference type="AlphaFoldDB" id="A0A2U3L0T2"/>
<evidence type="ECO:0000259" key="3">
    <source>
        <dbReference type="PROSITE" id="PS50893"/>
    </source>
</evidence>
<gene>
    <name evidence="4" type="ORF">SBA1_60011</name>
</gene>
<organism evidence="4 5">
    <name type="scientific">Candidatus Sulfotelmatobacter kueseliae</name>
    <dbReference type="NCBI Taxonomy" id="2042962"/>
    <lineage>
        <taxon>Bacteria</taxon>
        <taxon>Pseudomonadati</taxon>
        <taxon>Acidobacteriota</taxon>
        <taxon>Terriglobia</taxon>
        <taxon>Terriglobales</taxon>
        <taxon>Candidatus Korobacteraceae</taxon>
        <taxon>Candidatus Sulfotelmatobacter</taxon>
    </lineage>
</organism>
<proteinExistence type="predicted"/>
<keyword evidence="1" id="KW-0547">Nucleotide-binding</keyword>
<reference evidence="5" key="1">
    <citation type="submission" date="2018-02" db="EMBL/GenBank/DDBJ databases">
        <authorList>
            <person name="Hausmann B."/>
        </authorList>
    </citation>
    <scope>NUCLEOTIDE SEQUENCE [LARGE SCALE GENOMIC DNA]</scope>
    <source>
        <strain evidence="5">Peat soil MAG SbA1</strain>
    </source>
</reference>
<dbReference type="PROSITE" id="PS00211">
    <property type="entry name" value="ABC_TRANSPORTER_1"/>
    <property type="match status" value="1"/>
</dbReference>
<keyword evidence="2" id="KW-0067">ATP-binding</keyword>
<evidence type="ECO:0000313" key="4">
    <source>
        <dbReference type="EMBL" id="SPF45457.1"/>
    </source>
</evidence>
<dbReference type="PANTHER" id="PTHR43582:SF2">
    <property type="entry name" value="LINEARMYCIN RESISTANCE ATP-BINDING PROTEIN LNRL"/>
    <property type="match status" value="1"/>
</dbReference>
<dbReference type="Proteomes" id="UP000238701">
    <property type="component" value="Unassembled WGS sequence"/>
</dbReference>
<dbReference type="Gene3D" id="3.40.50.300">
    <property type="entry name" value="P-loop containing nucleotide triphosphate hydrolases"/>
    <property type="match status" value="1"/>
</dbReference>
<dbReference type="PROSITE" id="PS50893">
    <property type="entry name" value="ABC_TRANSPORTER_2"/>
    <property type="match status" value="1"/>
</dbReference>
<dbReference type="Pfam" id="PF00005">
    <property type="entry name" value="ABC_tran"/>
    <property type="match status" value="1"/>
</dbReference>
<name>A0A2U3L0T2_9BACT</name>
<evidence type="ECO:0000256" key="1">
    <source>
        <dbReference type="ARBA" id="ARBA00022741"/>
    </source>
</evidence>
<dbReference type="EMBL" id="OMOD01000155">
    <property type="protein sequence ID" value="SPF45457.1"/>
    <property type="molecule type" value="Genomic_DNA"/>
</dbReference>
<accession>A0A2U3L0T2</accession>
<sequence length="338" mass="36514">MAVGVRTQDLRKIYNSAPPLGAAGGFIARADAKGTKQSKTQIPALNGLSLEIHPGEIFGLLGPNGAGKSTTVGVLTTRVRPTSGQAWVGDHDVWKEPAQVKRLIGVVPQRPNLDFSLTAREILIFHAAYFGMGSKQRNEGADALLEKFKLTDRAHQMVRGFSGGMMQRLSIARAMMHDPQVLFLDEPSAGLDPQTRILLWEIIREYHQAGKTVLLTTHNMEEADALCQRLAIVDHGTVIALGTPKALKSSIPGGYLLRLRFGKQTADLLERLQVLAGVREVRAADGTGADVYADRGGSLVPEIATVAAQSGAELSDVHISEPSLENLFLHHTGRSLRD</sequence>
<evidence type="ECO:0000256" key="2">
    <source>
        <dbReference type="ARBA" id="ARBA00022840"/>
    </source>
</evidence>
<protein>
    <submittedName>
        <fullName evidence="4">Daunorubicin resistance ABC transporter ATPase subunit</fullName>
    </submittedName>
</protein>